<evidence type="ECO:0000313" key="1">
    <source>
        <dbReference type="EMBL" id="KAF2664557.1"/>
    </source>
</evidence>
<organism evidence="1 2">
    <name type="scientific">Microthyrium microscopicum</name>
    <dbReference type="NCBI Taxonomy" id="703497"/>
    <lineage>
        <taxon>Eukaryota</taxon>
        <taxon>Fungi</taxon>
        <taxon>Dikarya</taxon>
        <taxon>Ascomycota</taxon>
        <taxon>Pezizomycotina</taxon>
        <taxon>Dothideomycetes</taxon>
        <taxon>Dothideomycetes incertae sedis</taxon>
        <taxon>Microthyriales</taxon>
        <taxon>Microthyriaceae</taxon>
        <taxon>Microthyrium</taxon>
    </lineage>
</organism>
<evidence type="ECO:0000313" key="2">
    <source>
        <dbReference type="Proteomes" id="UP000799302"/>
    </source>
</evidence>
<sequence length="363" mass="42019">MAELSPPRTLQTLPLEIRLIIFDYLLAPAELSVYALQAEIVPDGRGGHIEQIFRPRQYTWAIGERNSFLWHRSGIKYWGKNNPDPRADEGKVYSQILGTCRQFYDEGSSILSARAQFAHPLITAKSQFILDRYFPGDLDTVSIPDKQRLSPDLARAVTSLIVNLAPFRSFWRIINTCFPAVRQIVGTISLDELRGMDSTWSGFEQLKEDNLSWAEYLAENIQKHSTLERFECRIINRDILYRSEQVEFYGPEAFDENGDVVGVYVSEADYISAAPGEDPRGQPIQWSFAMHRREAKVLWDLFAQHGWFQGDQNCWDWVFQTETWHSSDEEIRVRAIYSENPRKDILCEVVGEYGQTRRFESMD</sequence>
<dbReference type="AlphaFoldDB" id="A0A6A6TZF5"/>
<protein>
    <recommendedName>
        <fullName evidence="3">F-box domain-containing protein</fullName>
    </recommendedName>
</protein>
<evidence type="ECO:0008006" key="3">
    <source>
        <dbReference type="Google" id="ProtNLM"/>
    </source>
</evidence>
<dbReference type="Proteomes" id="UP000799302">
    <property type="component" value="Unassembled WGS sequence"/>
</dbReference>
<gene>
    <name evidence="1" type="ORF">BT63DRAFT_92157</name>
</gene>
<proteinExistence type="predicted"/>
<reference evidence="1" key="1">
    <citation type="journal article" date="2020" name="Stud. Mycol.">
        <title>101 Dothideomycetes genomes: a test case for predicting lifestyles and emergence of pathogens.</title>
        <authorList>
            <person name="Haridas S."/>
            <person name="Albert R."/>
            <person name="Binder M."/>
            <person name="Bloem J."/>
            <person name="Labutti K."/>
            <person name="Salamov A."/>
            <person name="Andreopoulos B."/>
            <person name="Baker S."/>
            <person name="Barry K."/>
            <person name="Bills G."/>
            <person name="Bluhm B."/>
            <person name="Cannon C."/>
            <person name="Castanera R."/>
            <person name="Culley D."/>
            <person name="Daum C."/>
            <person name="Ezra D."/>
            <person name="Gonzalez J."/>
            <person name="Henrissat B."/>
            <person name="Kuo A."/>
            <person name="Liang C."/>
            <person name="Lipzen A."/>
            <person name="Lutzoni F."/>
            <person name="Magnuson J."/>
            <person name="Mondo S."/>
            <person name="Nolan M."/>
            <person name="Ohm R."/>
            <person name="Pangilinan J."/>
            <person name="Park H.-J."/>
            <person name="Ramirez L."/>
            <person name="Alfaro M."/>
            <person name="Sun H."/>
            <person name="Tritt A."/>
            <person name="Yoshinaga Y."/>
            <person name="Zwiers L.-H."/>
            <person name="Turgeon B."/>
            <person name="Goodwin S."/>
            <person name="Spatafora J."/>
            <person name="Crous P."/>
            <person name="Grigoriev I."/>
        </authorList>
    </citation>
    <scope>NUCLEOTIDE SEQUENCE</scope>
    <source>
        <strain evidence="1">CBS 115976</strain>
    </source>
</reference>
<dbReference type="EMBL" id="MU004242">
    <property type="protein sequence ID" value="KAF2664557.1"/>
    <property type="molecule type" value="Genomic_DNA"/>
</dbReference>
<keyword evidence="2" id="KW-1185">Reference proteome</keyword>
<accession>A0A6A6TZF5</accession>
<name>A0A6A6TZF5_9PEZI</name>